<dbReference type="InterPro" id="IPR000719">
    <property type="entry name" value="Prot_kinase_dom"/>
</dbReference>
<dbReference type="InterPro" id="IPR049052">
    <property type="entry name" value="nSTAND1"/>
</dbReference>
<dbReference type="Proteomes" id="UP000076079">
    <property type="component" value="Chromosome"/>
</dbReference>
<keyword evidence="5" id="KW-0853">WD repeat</keyword>
<dbReference type="SUPFAM" id="SSF56112">
    <property type="entry name" value="Protein kinase-like (PK-like)"/>
    <property type="match status" value="1"/>
</dbReference>
<dbReference type="InterPro" id="IPR027417">
    <property type="entry name" value="P-loop_NTPase"/>
</dbReference>
<dbReference type="Pfam" id="PF00400">
    <property type="entry name" value="WD40"/>
    <property type="match status" value="3"/>
</dbReference>
<name>A0A143PN87_LUTPR</name>
<keyword evidence="3 7" id="KW-0418">Kinase</keyword>
<dbReference type="SMART" id="SM00320">
    <property type="entry name" value="WD40"/>
    <property type="match status" value="7"/>
</dbReference>
<proteinExistence type="predicted"/>
<feature type="repeat" description="WD" evidence="5">
    <location>
        <begin position="1367"/>
        <end position="1397"/>
    </location>
</feature>
<dbReference type="InterPro" id="IPR008271">
    <property type="entry name" value="Ser/Thr_kinase_AS"/>
</dbReference>
<dbReference type="Gene3D" id="1.10.510.10">
    <property type="entry name" value="Transferase(Phosphotransferase) domain 1"/>
    <property type="match status" value="1"/>
</dbReference>
<dbReference type="OrthoDB" id="192618at2"/>
<dbReference type="STRING" id="1855912.LuPra_02777"/>
<feature type="domain" description="Protein kinase" evidence="6">
    <location>
        <begin position="67"/>
        <end position="317"/>
    </location>
</feature>
<dbReference type="SMART" id="SM00220">
    <property type="entry name" value="S_TKc"/>
    <property type="match status" value="1"/>
</dbReference>
<keyword evidence="8" id="KW-1185">Reference proteome</keyword>
<dbReference type="SUPFAM" id="SSF50998">
    <property type="entry name" value="Quinoprotein alcohol dehydrogenase-like"/>
    <property type="match status" value="2"/>
</dbReference>
<evidence type="ECO:0000256" key="2">
    <source>
        <dbReference type="ARBA" id="ARBA00022741"/>
    </source>
</evidence>
<dbReference type="PROSITE" id="PS50294">
    <property type="entry name" value="WD_REPEATS_REGION"/>
    <property type="match status" value="2"/>
</dbReference>
<evidence type="ECO:0000256" key="5">
    <source>
        <dbReference type="PROSITE-ProRule" id="PRU00221"/>
    </source>
</evidence>
<dbReference type="PANTHER" id="PTHR43289:SF6">
    <property type="entry name" value="SERINE_THREONINE-PROTEIN KINASE NEKL-3"/>
    <property type="match status" value="1"/>
</dbReference>
<evidence type="ECO:0000259" key="6">
    <source>
        <dbReference type="PROSITE" id="PS50011"/>
    </source>
</evidence>
<dbReference type="PROSITE" id="PS50011">
    <property type="entry name" value="PROTEIN_KINASE_DOM"/>
    <property type="match status" value="1"/>
</dbReference>
<reference evidence="7 8" key="1">
    <citation type="journal article" date="2016" name="Genome Announc.">
        <title>First Complete Genome Sequence of a Subdivision 6 Acidobacterium Strain.</title>
        <authorList>
            <person name="Huang S."/>
            <person name="Vieira S."/>
            <person name="Bunk B."/>
            <person name="Riedel T."/>
            <person name="Sproer C."/>
            <person name="Overmann J."/>
        </authorList>
    </citation>
    <scope>NUCLEOTIDE SEQUENCE [LARGE SCALE GENOMIC DNA]</scope>
    <source>
        <strain evidence="8">DSM 100886 HEG_-6_39</strain>
    </source>
</reference>
<dbReference type="InterPro" id="IPR015943">
    <property type="entry name" value="WD40/YVTN_repeat-like_dom_sf"/>
</dbReference>
<dbReference type="GO" id="GO:0004674">
    <property type="term" value="F:protein serine/threonine kinase activity"/>
    <property type="evidence" value="ECO:0007669"/>
    <property type="project" value="UniProtKB-EC"/>
</dbReference>
<organism evidence="7 8">
    <name type="scientific">Luteitalea pratensis</name>
    <dbReference type="NCBI Taxonomy" id="1855912"/>
    <lineage>
        <taxon>Bacteria</taxon>
        <taxon>Pseudomonadati</taxon>
        <taxon>Acidobacteriota</taxon>
        <taxon>Vicinamibacteria</taxon>
        <taxon>Vicinamibacterales</taxon>
        <taxon>Vicinamibacteraceae</taxon>
        <taxon>Luteitalea</taxon>
    </lineage>
</organism>
<dbReference type="PANTHER" id="PTHR43289">
    <property type="entry name" value="MITOGEN-ACTIVATED PROTEIN KINASE KINASE KINASE 20-RELATED"/>
    <property type="match status" value="1"/>
</dbReference>
<keyword evidence="1 7" id="KW-0808">Transferase</keyword>
<keyword evidence="2" id="KW-0547">Nucleotide-binding</keyword>
<dbReference type="EC" id="2.7.11.1" evidence="7"/>
<dbReference type="PROSITE" id="PS50082">
    <property type="entry name" value="WD_REPEATS_2"/>
    <property type="match status" value="2"/>
</dbReference>
<evidence type="ECO:0000313" key="7">
    <source>
        <dbReference type="EMBL" id="AMY09558.1"/>
    </source>
</evidence>
<dbReference type="KEGG" id="abac:LuPra_02777"/>
<dbReference type="InterPro" id="IPR001680">
    <property type="entry name" value="WD40_rpt"/>
</dbReference>
<dbReference type="CDD" id="cd14014">
    <property type="entry name" value="STKc_PknB_like"/>
    <property type="match status" value="1"/>
</dbReference>
<keyword evidence="4" id="KW-0067">ATP-binding</keyword>
<evidence type="ECO:0000256" key="1">
    <source>
        <dbReference type="ARBA" id="ARBA00022679"/>
    </source>
</evidence>
<reference evidence="8" key="2">
    <citation type="submission" date="2016-04" db="EMBL/GenBank/DDBJ databases">
        <title>First Complete Genome Sequence of a Subdivision 6 Acidobacterium.</title>
        <authorList>
            <person name="Huang S."/>
            <person name="Vieira S."/>
            <person name="Bunk B."/>
            <person name="Riedel T."/>
            <person name="Sproeer C."/>
            <person name="Overmann J."/>
        </authorList>
    </citation>
    <scope>NUCLEOTIDE SEQUENCE [LARGE SCALE GENOMIC DNA]</scope>
    <source>
        <strain evidence="8">DSM 100886 HEG_-6_39</strain>
    </source>
</reference>
<sequence>MSTSPSCHDCGAPLIDRGALEGRCPRCLLDLAVDESQGAVSQNSGGMPALPTTSSGFRPALILGGRYRLLRVLGRGGQGEVWHAFDVKLRMEVALKALRADLIRDDHARDLLRSEVRSARQVVSANVCRVFDLVVEDGHEMVSMEFVDGTTLAELLAEKGPLDFGRGGEIAGQLLAGLEAIHAAGFVHRDLKPENVMLTLSKRVVVMDFGIARSLTDTQAETIVGTPGYMSPEQADGLLVDARADVFSAAVILAEMVSPRTTGTGGSANDRLRLWAELRRDPPQVSAGPWSAVLRRALSRSPGARYSSAGALARALEVEQRETSRAEQSPYPGLLHFTPEDTRFFFGRELEVESLLRQLRRPRLRAVIGPSGAGKSSFVRAGLVPALPAGWSAIVCAPADRPFAALAQALAPKLAGDPEVGHLLPHLEDFAASVFLARRWRQRHDHALLVVDQAEELFTLNPIEVQHRFSELLGRLVLDADVHVLLSIRDDFLLQCQSFEDLRPAFSDLTPLAPPAGAALRRALVQPALVCGYRFEDERLVEDMLRDVAQERGTLPLLAFALARLWEHRDRERGLLTRRGYEDIGGVAGALAQHAEATLETIGAARVQIVREILRNLVTAEGTRALQGWEELLSAFADRREAEEVLGRLIEARLLTSFEAAPEDAGTTGHRQVEIIHESLLASWPRLARWRDQDSEGARLRDQLRQAARLWDERGRPGGLLWTGPSFADYVAWRSRYAGRLTALEQAFGKAMETQAGRRRRQMGMAIGTAFAALLVVLVVVSQLWIRSRAAEQRAVQQTLRTEAQQLLALGQLEEDRNPTLAFAHAIAALERADTAEIRRFALRQLWKGPLAFVRSEGSNGGDSSLAFSTDGEWLVDSGTDARVWRRDGSGPFDVGSSFLRNVTAQFASDGRRLVIFGRRRSGTAGVDVIGLPELTLLKRIETPGEGLLAVRGDKLITRAPNGSGADIVLRSLIAGDARRLGFLSGGALRLQFDASGDRYFVSYPGHRQVLASTSKAGAAGQHIVLRTSAPVSSFWLDSNGEQIALRDDTGALRLGSLVHAREPRHLTGSSLKPEERISSVVFDSTGRWIVAALTGQGLRMWDLIGPPDAETMALGRGPVTTIGAVFEPTGRWLTAEDLNGVTFWPLTRRWPSVMRVSAGAPRDVAFDPKGKWIAASAGVGGVEIWPSTGNSFPRRRIAADVSQLAVSPDGQFLATGTRSGSVLILPVAGSGFRELPGFQGWVDAVAFDATGSRIAADGPENGGQRHVIRVFDLQTGAVKRYDPGDGNDINTVAFLPDGRLLIAGFGGLRRLDLETGSFELLLAQPGGAFLGPDGRHVLLLDTGDNVQEPVGTASVYDLHERRGWPLSSHGDQVTLMAWDPSGKRLVTGSRDGIVRVGPATGDEPHLLIGHQGPIWGVRIDPTGRLVASTSVDGTVRIWPMPEGQPPHTWSRDALLDKFRSLTNVRIAPDATSASGYRITFLPFQGWGREPPTW</sequence>
<evidence type="ECO:0000256" key="3">
    <source>
        <dbReference type="ARBA" id="ARBA00022777"/>
    </source>
</evidence>
<dbReference type="Pfam" id="PF00069">
    <property type="entry name" value="Pkinase"/>
    <property type="match status" value="1"/>
</dbReference>
<dbReference type="InterPro" id="IPR011047">
    <property type="entry name" value="Quinoprotein_ADH-like_sf"/>
</dbReference>
<accession>A0A143PN87</accession>
<dbReference type="InterPro" id="IPR011009">
    <property type="entry name" value="Kinase-like_dom_sf"/>
</dbReference>
<dbReference type="GO" id="GO:0005524">
    <property type="term" value="F:ATP binding"/>
    <property type="evidence" value="ECO:0007669"/>
    <property type="project" value="UniProtKB-KW"/>
</dbReference>
<dbReference type="Gene3D" id="3.30.200.20">
    <property type="entry name" value="Phosphorylase Kinase, domain 1"/>
    <property type="match status" value="1"/>
</dbReference>
<evidence type="ECO:0000313" key="8">
    <source>
        <dbReference type="Proteomes" id="UP000076079"/>
    </source>
</evidence>
<protein>
    <submittedName>
        <fullName evidence="7">Serine/threonine-protein kinase PknB</fullName>
        <ecNumber evidence="7">2.7.11.1</ecNumber>
    </submittedName>
</protein>
<evidence type="ECO:0000256" key="4">
    <source>
        <dbReference type="ARBA" id="ARBA00022840"/>
    </source>
</evidence>
<dbReference type="SUPFAM" id="SSF52540">
    <property type="entry name" value="P-loop containing nucleoside triphosphate hydrolases"/>
    <property type="match status" value="1"/>
</dbReference>
<dbReference type="Gene3D" id="2.130.10.10">
    <property type="entry name" value="YVTN repeat-like/Quinoprotein amine dehydrogenase"/>
    <property type="match status" value="3"/>
</dbReference>
<gene>
    <name evidence="7" type="primary">pknB_15</name>
    <name evidence="7" type="ORF">LuPra_02777</name>
</gene>
<dbReference type="PROSITE" id="PS00108">
    <property type="entry name" value="PROTEIN_KINASE_ST"/>
    <property type="match status" value="1"/>
</dbReference>
<dbReference type="Pfam" id="PF20703">
    <property type="entry name" value="nSTAND1"/>
    <property type="match status" value="1"/>
</dbReference>
<feature type="repeat" description="WD" evidence="5">
    <location>
        <begin position="1408"/>
        <end position="1449"/>
    </location>
</feature>
<dbReference type="EMBL" id="CP015136">
    <property type="protein sequence ID" value="AMY09558.1"/>
    <property type="molecule type" value="Genomic_DNA"/>
</dbReference>